<keyword evidence="10" id="KW-1185">Reference proteome</keyword>
<feature type="chain" id="PRO_5036403849" description="Peptidase S1 domain-containing protein" evidence="7">
    <location>
        <begin position="20"/>
        <end position="452"/>
    </location>
</feature>
<keyword evidence="5" id="KW-1015">Disulfide bond</keyword>
<evidence type="ECO:0000313" key="9">
    <source>
        <dbReference type="EMBL" id="CAD7658499.1"/>
    </source>
</evidence>
<protein>
    <recommendedName>
        <fullName evidence="8">Peptidase S1 domain-containing protein</fullName>
    </recommendedName>
</protein>
<dbReference type="GO" id="GO:0004252">
    <property type="term" value="F:serine-type endopeptidase activity"/>
    <property type="evidence" value="ECO:0007669"/>
    <property type="project" value="InterPro"/>
</dbReference>
<organism evidence="9">
    <name type="scientific">Oppiella nova</name>
    <dbReference type="NCBI Taxonomy" id="334625"/>
    <lineage>
        <taxon>Eukaryota</taxon>
        <taxon>Metazoa</taxon>
        <taxon>Ecdysozoa</taxon>
        <taxon>Arthropoda</taxon>
        <taxon>Chelicerata</taxon>
        <taxon>Arachnida</taxon>
        <taxon>Acari</taxon>
        <taxon>Acariformes</taxon>
        <taxon>Sarcoptiformes</taxon>
        <taxon>Oribatida</taxon>
        <taxon>Brachypylina</taxon>
        <taxon>Oppioidea</taxon>
        <taxon>Oppiidae</taxon>
        <taxon>Oppiella</taxon>
    </lineage>
</organism>
<dbReference type="PANTHER" id="PTHR24276:SF91">
    <property type="entry name" value="AT26814P-RELATED"/>
    <property type="match status" value="1"/>
</dbReference>
<evidence type="ECO:0000256" key="5">
    <source>
        <dbReference type="ARBA" id="ARBA00023157"/>
    </source>
</evidence>
<dbReference type="CDD" id="cd00190">
    <property type="entry name" value="Tryp_SPc"/>
    <property type="match status" value="1"/>
</dbReference>
<keyword evidence="4 6" id="KW-0720">Serine protease</keyword>
<dbReference type="EMBL" id="OC929945">
    <property type="protein sequence ID" value="CAD7658499.1"/>
    <property type="molecule type" value="Genomic_DNA"/>
</dbReference>
<evidence type="ECO:0000256" key="1">
    <source>
        <dbReference type="ARBA" id="ARBA00007664"/>
    </source>
</evidence>
<dbReference type="FunFam" id="2.40.10.10:FF:000068">
    <property type="entry name" value="transmembrane protease serine 2"/>
    <property type="match status" value="1"/>
</dbReference>
<evidence type="ECO:0000256" key="6">
    <source>
        <dbReference type="RuleBase" id="RU363034"/>
    </source>
</evidence>
<dbReference type="AlphaFoldDB" id="A0A7R9QU73"/>
<keyword evidence="2 6" id="KW-0645">Protease</keyword>
<dbReference type="InterPro" id="IPR018114">
    <property type="entry name" value="TRYPSIN_HIS"/>
</dbReference>
<sequence>MKYLALILVLTLWLAATNGRKLEVSVQANSGDRIVGGVDATADQAPFQVSLQYQGWFGWSHICGGSLVGTQSVVTAAHCTDGATASQLRVAYGGLDRTNLAYINPVVTIYQHSQYNTPTELNYDYTVLRLQDKIQTSATIKTIELIDASPAVGSKAQLTGWGQTIGTDSNSSPTKLQYAEFTTITREECQRRADNTIKNAPTVTTQMICGENKSASGCYGDSGGPFVIGGKLAGIVSWGTPNCPADTTVGPTVYSDVGNLRTWLLATASQLRVAYGGLDRTNLAYINPVVTIYQHSQYNTPTELNYDYTVLRLQDKIQTSATIKTIELIDASPAVGSKAQLTGWGQTIGTDSNSSPTKLQYAEFTTITREECQRRADNTIKNAPTVTTQMICGENKSASGCYGDSGGPFVIGGKLAGIVSWGTPNCPADTTVGPTVYSDVGNLRTWLLSNIV</sequence>
<proteinExistence type="inferred from homology"/>
<accession>A0A7R9QU73</accession>
<comment type="similarity">
    <text evidence="1">Belongs to the peptidase S1 family.</text>
</comment>
<dbReference type="OrthoDB" id="6485138at2759"/>
<dbReference type="EMBL" id="CAJPVJ010015120">
    <property type="protein sequence ID" value="CAG2175685.1"/>
    <property type="molecule type" value="Genomic_DNA"/>
</dbReference>
<dbReference type="Pfam" id="PF00089">
    <property type="entry name" value="Trypsin"/>
    <property type="match status" value="2"/>
</dbReference>
<dbReference type="PANTHER" id="PTHR24276">
    <property type="entry name" value="POLYSERASE-RELATED"/>
    <property type="match status" value="1"/>
</dbReference>
<dbReference type="SUPFAM" id="SSF50494">
    <property type="entry name" value="Trypsin-like serine proteases"/>
    <property type="match status" value="2"/>
</dbReference>
<dbReference type="SMART" id="SM00020">
    <property type="entry name" value="Tryp_SPc"/>
    <property type="match status" value="2"/>
</dbReference>
<name>A0A7R9QU73_9ACAR</name>
<dbReference type="InterPro" id="IPR001254">
    <property type="entry name" value="Trypsin_dom"/>
</dbReference>
<dbReference type="PROSITE" id="PS00134">
    <property type="entry name" value="TRYPSIN_HIS"/>
    <property type="match status" value="1"/>
</dbReference>
<dbReference type="PROSITE" id="PS00135">
    <property type="entry name" value="TRYPSIN_SER"/>
    <property type="match status" value="2"/>
</dbReference>
<gene>
    <name evidence="9" type="ORF">ONB1V03_LOCUS15120</name>
</gene>
<evidence type="ECO:0000256" key="2">
    <source>
        <dbReference type="ARBA" id="ARBA00022670"/>
    </source>
</evidence>
<evidence type="ECO:0000313" key="10">
    <source>
        <dbReference type="Proteomes" id="UP000728032"/>
    </source>
</evidence>
<keyword evidence="7" id="KW-0732">Signal</keyword>
<dbReference type="InterPro" id="IPR033116">
    <property type="entry name" value="TRYPSIN_SER"/>
</dbReference>
<keyword evidence="3 6" id="KW-0378">Hydrolase</keyword>
<reference evidence="9" key="1">
    <citation type="submission" date="2020-11" db="EMBL/GenBank/DDBJ databases">
        <authorList>
            <person name="Tran Van P."/>
        </authorList>
    </citation>
    <scope>NUCLEOTIDE SEQUENCE</scope>
</reference>
<evidence type="ECO:0000259" key="8">
    <source>
        <dbReference type="PROSITE" id="PS50240"/>
    </source>
</evidence>
<dbReference type="Proteomes" id="UP000728032">
    <property type="component" value="Unassembled WGS sequence"/>
</dbReference>
<dbReference type="FunFam" id="2.40.10.10:FF:000036">
    <property type="entry name" value="Trypsin beta"/>
    <property type="match status" value="2"/>
</dbReference>
<dbReference type="Gene3D" id="2.40.10.10">
    <property type="entry name" value="Trypsin-like serine proteases"/>
    <property type="match status" value="2"/>
</dbReference>
<feature type="domain" description="Peptidase S1" evidence="8">
    <location>
        <begin position="265"/>
        <end position="452"/>
    </location>
</feature>
<dbReference type="InterPro" id="IPR050430">
    <property type="entry name" value="Peptidase_S1"/>
</dbReference>
<feature type="domain" description="Peptidase S1" evidence="8">
    <location>
        <begin position="34"/>
        <end position="269"/>
    </location>
</feature>
<dbReference type="GO" id="GO:0006508">
    <property type="term" value="P:proteolysis"/>
    <property type="evidence" value="ECO:0007669"/>
    <property type="project" value="UniProtKB-KW"/>
</dbReference>
<evidence type="ECO:0000256" key="3">
    <source>
        <dbReference type="ARBA" id="ARBA00022801"/>
    </source>
</evidence>
<evidence type="ECO:0000256" key="7">
    <source>
        <dbReference type="SAM" id="SignalP"/>
    </source>
</evidence>
<dbReference type="InterPro" id="IPR001314">
    <property type="entry name" value="Peptidase_S1A"/>
</dbReference>
<dbReference type="PRINTS" id="PR00722">
    <property type="entry name" value="CHYMOTRYPSIN"/>
</dbReference>
<feature type="signal peptide" evidence="7">
    <location>
        <begin position="1"/>
        <end position="19"/>
    </location>
</feature>
<dbReference type="InterPro" id="IPR043504">
    <property type="entry name" value="Peptidase_S1_PA_chymotrypsin"/>
</dbReference>
<evidence type="ECO:0000256" key="4">
    <source>
        <dbReference type="ARBA" id="ARBA00022825"/>
    </source>
</evidence>
<dbReference type="InterPro" id="IPR009003">
    <property type="entry name" value="Peptidase_S1_PA"/>
</dbReference>
<dbReference type="PROSITE" id="PS50240">
    <property type="entry name" value="TRYPSIN_DOM"/>
    <property type="match status" value="2"/>
</dbReference>